<keyword evidence="3" id="KW-1185">Reference proteome</keyword>
<dbReference type="Proteomes" id="UP000593892">
    <property type="component" value="Chromosome"/>
</dbReference>
<dbReference type="InterPro" id="IPR036249">
    <property type="entry name" value="Thioredoxin-like_sf"/>
</dbReference>
<dbReference type="InterPro" id="IPR010634">
    <property type="entry name" value="DUF1223"/>
</dbReference>
<gene>
    <name evidence="2" type="ORF">IRI77_35855</name>
</gene>
<feature type="signal peptide" evidence="1">
    <location>
        <begin position="1"/>
        <end position="26"/>
    </location>
</feature>
<dbReference type="KEGG" id="pfer:IRI77_35855"/>
<dbReference type="PANTHER" id="PTHR36057">
    <property type="match status" value="1"/>
</dbReference>
<sequence>MKLGNIVVYPCAAAALIALTAALVAAALGDAGPAAPVLVELFTSEGCSSCPHADAVLARLDQEQTVSGVPVIVLSEHVDYWNSIGWKDPFSSPQFSARQQAYSQAFRLESAYTPQMVVDGRAQFVGSDIAALQSAVAKAARLGKAELRILAAVRNGTEAAIEIEAGRGTSNPKEDWNVWVALASDRESVAVRRGENSGRELTHVAVVRTLVNGGSVKHGGSFHKTVRVPLDPKLKGIRAVVFLQPSGAGPVAAAAMRPLAN</sequence>
<evidence type="ECO:0000256" key="1">
    <source>
        <dbReference type="SAM" id="SignalP"/>
    </source>
</evidence>
<reference evidence="2 3" key="1">
    <citation type="submission" date="2020-10" db="EMBL/GenBank/DDBJ databases">
        <title>Complete genome sequence of Paludibaculum fermentans P105T, a facultatively anaerobic acidobacterium capable of dissimilatory Fe(III) reduction.</title>
        <authorList>
            <person name="Dedysh S.N."/>
            <person name="Beletsky A.V."/>
            <person name="Kulichevskaya I.S."/>
            <person name="Mardanov A.V."/>
            <person name="Ravin N.V."/>
        </authorList>
    </citation>
    <scope>NUCLEOTIDE SEQUENCE [LARGE SCALE GENOMIC DNA]</scope>
    <source>
        <strain evidence="2 3">P105</strain>
    </source>
</reference>
<dbReference type="RefSeq" id="WP_194449717.1">
    <property type="nucleotide sequence ID" value="NZ_CP063849.1"/>
</dbReference>
<dbReference type="PANTHER" id="PTHR36057:SF1">
    <property type="entry name" value="LIPOPROTEIN LIPID ATTACHMENT SITE-LIKE PROTEIN, PUTATIVE (DUF1223)-RELATED"/>
    <property type="match status" value="1"/>
</dbReference>
<evidence type="ECO:0000313" key="2">
    <source>
        <dbReference type="EMBL" id="QOY88054.1"/>
    </source>
</evidence>
<proteinExistence type="predicted"/>
<organism evidence="2 3">
    <name type="scientific">Paludibaculum fermentans</name>
    <dbReference type="NCBI Taxonomy" id="1473598"/>
    <lineage>
        <taxon>Bacteria</taxon>
        <taxon>Pseudomonadati</taxon>
        <taxon>Acidobacteriota</taxon>
        <taxon>Terriglobia</taxon>
        <taxon>Bryobacterales</taxon>
        <taxon>Bryobacteraceae</taxon>
        <taxon>Paludibaculum</taxon>
    </lineage>
</organism>
<feature type="chain" id="PRO_5032839517" evidence="1">
    <location>
        <begin position="27"/>
        <end position="261"/>
    </location>
</feature>
<name>A0A7S7NQW5_PALFE</name>
<evidence type="ECO:0000313" key="3">
    <source>
        <dbReference type="Proteomes" id="UP000593892"/>
    </source>
</evidence>
<keyword evidence="1" id="KW-0732">Signal</keyword>
<dbReference type="SUPFAM" id="SSF52833">
    <property type="entry name" value="Thioredoxin-like"/>
    <property type="match status" value="1"/>
</dbReference>
<dbReference type="AlphaFoldDB" id="A0A7S7NQW5"/>
<protein>
    <submittedName>
        <fullName evidence="2">DUF1223 domain-containing protein</fullName>
    </submittedName>
</protein>
<dbReference type="Pfam" id="PF06764">
    <property type="entry name" value="DUF1223"/>
    <property type="match status" value="1"/>
</dbReference>
<accession>A0A7S7NQW5</accession>
<dbReference type="EMBL" id="CP063849">
    <property type="protein sequence ID" value="QOY88054.1"/>
    <property type="molecule type" value="Genomic_DNA"/>
</dbReference>